<protein>
    <submittedName>
        <fullName evidence="1">Uncharacterized protein</fullName>
    </submittedName>
</protein>
<dbReference type="AlphaFoldDB" id="A0A9D0ZJV8"/>
<organism evidence="1 2">
    <name type="scientific">Candidatus Pullichristensenella stercorigallinarum</name>
    <dbReference type="NCBI Taxonomy" id="2840909"/>
    <lineage>
        <taxon>Bacteria</taxon>
        <taxon>Bacillati</taxon>
        <taxon>Bacillota</taxon>
        <taxon>Clostridia</taxon>
        <taxon>Candidatus Pullichristensenella</taxon>
    </lineage>
</organism>
<evidence type="ECO:0000313" key="2">
    <source>
        <dbReference type="Proteomes" id="UP000824260"/>
    </source>
</evidence>
<dbReference type="EMBL" id="DVFZ01000014">
    <property type="protein sequence ID" value="HIQ81730.1"/>
    <property type="molecule type" value="Genomic_DNA"/>
</dbReference>
<proteinExistence type="predicted"/>
<comment type="caution">
    <text evidence="1">The sequence shown here is derived from an EMBL/GenBank/DDBJ whole genome shotgun (WGS) entry which is preliminary data.</text>
</comment>
<accession>A0A9D0ZJV8</accession>
<sequence>MLYCERCNRLTESERCPGCESSIHLRAPQADDPVLLCTVRYILATMIEPLLEEEKIPHSKVVLGSSALLGGGSLLENYSFYTPYDAYMGAVEMLTGIFAEDDEVRLALREAAGLKET</sequence>
<name>A0A9D0ZJV8_9FIRM</name>
<reference evidence="1" key="1">
    <citation type="submission" date="2020-10" db="EMBL/GenBank/DDBJ databases">
        <authorList>
            <person name="Gilroy R."/>
        </authorList>
    </citation>
    <scope>NUCLEOTIDE SEQUENCE</scope>
    <source>
        <strain evidence="1">ChiSjej6B24-2974</strain>
    </source>
</reference>
<dbReference type="Proteomes" id="UP000824260">
    <property type="component" value="Unassembled WGS sequence"/>
</dbReference>
<evidence type="ECO:0000313" key="1">
    <source>
        <dbReference type="EMBL" id="HIQ81730.1"/>
    </source>
</evidence>
<reference evidence="1" key="2">
    <citation type="journal article" date="2021" name="PeerJ">
        <title>Extensive microbial diversity within the chicken gut microbiome revealed by metagenomics and culture.</title>
        <authorList>
            <person name="Gilroy R."/>
            <person name="Ravi A."/>
            <person name="Getino M."/>
            <person name="Pursley I."/>
            <person name="Horton D.L."/>
            <person name="Alikhan N.F."/>
            <person name="Baker D."/>
            <person name="Gharbi K."/>
            <person name="Hall N."/>
            <person name="Watson M."/>
            <person name="Adriaenssens E.M."/>
            <person name="Foster-Nyarko E."/>
            <person name="Jarju S."/>
            <person name="Secka A."/>
            <person name="Antonio M."/>
            <person name="Oren A."/>
            <person name="Chaudhuri R.R."/>
            <person name="La Ragione R."/>
            <person name="Hildebrand F."/>
            <person name="Pallen M.J."/>
        </authorList>
    </citation>
    <scope>NUCLEOTIDE SEQUENCE</scope>
    <source>
        <strain evidence="1">ChiSjej6B24-2974</strain>
    </source>
</reference>
<gene>
    <name evidence="1" type="ORF">IAA52_01370</name>
</gene>